<organism evidence="1 2">
    <name type="scientific">Elysia crispata</name>
    <name type="common">lettuce slug</name>
    <dbReference type="NCBI Taxonomy" id="231223"/>
    <lineage>
        <taxon>Eukaryota</taxon>
        <taxon>Metazoa</taxon>
        <taxon>Spiralia</taxon>
        <taxon>Lophotrochozoa</taxon>
        <taxon>Mollusca</taxon>
        <taxon>Gastropoda</taxon>
        <taxon>Heterobranchia</taxon>
        <taxon>Euthyneura</taxon>
        <taxon>Panpulmonata</taxon>
        <taxon>Sacoglossa</taxon>
        <taxon>Placobranchoidea</taxon>
        <taxon>Plakobranchidae</taxon>
        <taxon>Elysia</taxon>
    </lineage>
</organism>
<dbReference type="AlphaFoldDB" id="A0AAE1DUG3"/>
<evidence type="ECO:0000313" key="1">
    <source>
        <dbReference type="EMBL" id="KAK3783167.1"/>
    </source>
</evidence>
<name>A0AAE1DUG3_9GAST</name>
<dbReference type="Proteomes" id="UP001283361">
    <property type="component" value="Unassembled WGS sequence"/>
</dbReference>
<gene>
    <name evidence="1" type="ORF">RRG08_046961</name>
</gene>
<sequence length="381" mass="41000">MELTPGIFTALRVALTNAAWVLGKHNELWLGAGHLALLQAEQGFKPKLCSGSRERPQPGCSGNITNCGSVLITQRTYQQSRGSNPNCAQVLVRDRSLGARETSRIVARAGHSAHLPAEQGFKPKLCSGSRERPQPGCSGNITNCGSVLVSQHTYQQSRGSNPNCAQVLTAAWVLGKHHELWLGAGLSAHLPAEQGFKPKLCSGSRERPQPGCSGNITNCGSVLVSQHTYQQSRGSNPNCAQVLVRDRSLGARETSRIVARCWSLSTLTSRAGVQTQTVLRFSADHSAHLPAEQGFKPKLCSGSRERPQPGCSGNITNCGSVLITQRTYQQSRGSNPNCAQVLVRDRSLGARETSRIVARCWSLSTLTSRAGVQTQTVLRFS</sequence>
<comment type="caution">
    <text evidence="1">The sequence shown here is derived from an EMBL/GenBank/DDBJ whole genome shotgun (WGS) entry which is preliminary data.</text>
</comment>
<reference evidence="1" key="1">
    <citation type="journal article" date="2023" name="G3 (Bethesda)">
        <title>A reference genome for the long-term kleptoplast-retaining sea slug Elysia crispata morphotype clarki.</title>
        <authorList>
            <person name="Eastman K.E."/>
            <person name="Pendleton A.L."/>
            <person name="Shaikh M.A."/>
            <person name="Suttiyut T."/>
            <person name="Ogas R."/>
            <person name="Tomko P."/>
            <person name="Gavelis G."/>
            <person name="Widhalm J.R."/>
            <person name="Wisecaver J.H."/>
        </authorList>
    </citation>
    <scope>NUCLEOTIDE SEQUENCE</scope>
    <source>
        <strain evidence="1">ECLA1</strain>
    </source>
</reference>
<evidence type="ECO:0000313" key="2">
    <source>
        <dbReference type="Proteomes" id="UP001283361"/>
    </source>
</evidence>
<protein>
    <submittedName>
        <fullName evidence="1">Uncharacterized protein</fullName>
    </submittedName>
</protein>
<keyword evidence="2" id="KW-1185">Reference proteome</keyword>
<proteinExistence type="predicted"/>
<dbReference type="EMBL" id="JAWDGP010002436">
    <property type="protein sequence ID" value="KAK3783167.1"/>
    <property type="molecule type" value="Genomic_DNA"/>
</dbReference>
<accession>A0AAE1DUG3</accession>